<sequence>MNQFTTDIVDALVKKQDITEVFRAHLETAVSTLLATELTAFL</sequence>
<dbReference type="EMBL" id="LQWY01000018">
    <property type="protein sequence ID" value="OAH61516.1"/>
    <property type="molecule type" value="Genomic_DNA"/>
</dbReference>
<accession>A0A177L802</accession>
<keyword evidence="2" id="KW-1185">Reference proteome</keyword>
<gene>
    <name evidence="1" type="ORF">AWH49_12585</name>
</gene>
<evidence type="ECO:0000313" key="2">
    <source>
        <dbReference type="Proteomes" id="UP000076935"/>
    </source>
</evidence>
<proteinExistence type="predicted"/>
<dbReference type="AlphaFoldDB" id="A0A177L802"/>
<dbReference type="Proteomes" id="UP000076935">
    <property type="component" value="Unassembled WGS sequence"/>
</dbReference>
<comment type="caution">
    <text evidence="1">The sequence shown here is derived from an EMBL/GenBank/DDBJ whole genome shotgun (WGS) entry which is preliminary data.</text>
</comment>
<organism evidence="1 2">
    <name type="scientific">Domibacillus aminovorans</name>
    <dbReference type="NCBI Taxonomy" id="29332"/>
    <lineage>
        <taxon>Bacteria</taxon>
        <taxon>Bacillati</taxon>
        <taxon>Bacillota</taxon>
        <taxon>Bacilli</taxon>
        <taxon>Bacillales</taxon>
        <taxon>Bacillaceae</taxon>
        <taxon>Domibacillus</taxon>
    </lineage>
</organism>
<protein>
    <submittedName>
        <fullName evidence="1">Transposase</fullName>
    </submittedName>
</protein>
<reference evidence="1 2" key="1">
    <citation type="submission" date="2016-01" db="EMBL/GenBank/DDBJ databases">
        <title>Investigation of taxonomic status of Bacillus aminovorans.</title>
        <authorList>
            <person name="Verma A."/>
            <person name="Pal Y."/>
            <person name="Krishnamurthi S."/>
        </authorList>
    </citation>
    <scope>NUCLEOTIDE SEQUENCE [LARGE SCALE GENOMIC DNA]</scope>
    <source>
        <strain evidence="1 2">DSM 1314</strain>
    </source>
</reference>
<name>A0A177L802_9BACI</name>
<evidence type="ECO:0000313" key="1">
    <source>
        <dbReference type="EMBL" id="OAH61516.1"/>
    </source>
</evidence>
<feature type="non-terminal residue" evidence="1">
    <location>
        <position position="42"/>
    </location>
</feature>